<dbReference type="Gene3D" id="3.40.50.150">
    <property type="entry name" value="Vaccinia Virus protein VP39"/>
    <property type="match status" value="1"/>
</dbReference>
<dbReference type="Pfam" id="PF13578">
    <property type="entry name" value="Methyltransf_24"/>
    <property type="match status" value="1"/>
</dbReference>
<sequence>MLVPHLRDYYQVYKGGYCAKYLENVGDSIDLCIIDTVHAQPGEGLDFLMVLPYLSENATIILHDIAYHTMDFDNRHHNICALLFLSLFGKKTIPQPYDNYGTAFQNIGACVLDSDQSRFYEYYFRILHFPWVYMPPKKDMLVFKNHIAKHYPQDLIEAFDNMETLQSQWFNLESIAKMSKWKKFRRRVKAYFKRTR</sequence>
<evidence type="ECO:0000313" key="1">
    <source>
        <dbReference type="EMBL" id="TLE04275.1"/>
    </source>
</evidence>
<dbReference type="AlphaFoldDB" id="A0A6D2C7D8"/>
<dbReference type="RefSeq" id="WP_004086042.1">
    <property type="nucleotide sequence ID" value="NZ_JAERIZ010000050.1"/>
</dbReference>
<proteinExistence type="predicted"/>
<accession>A0A6D2C7D8</accession>
<comment type="caution">
    <text evidence="1">The sequence shown here is derived from an EMBL/GenBank/DDBJ whole genome shotgun (WGS) entry which is preliminary data.</text>
</comment>
<reference evidence="1 2" key="1">
    <citation type="journal article" date="2014" name="Genome Announc.">
        <title>Draft genome sequences of eight enterohepatic helicobacter species isolated from both laboratory and wild rodents.</title>
        <authorList>
            <person name="Sheh A."/>
            <person name="Shen Z."/>
            <person name="Fox J.G."/>
        </authorList>
    </citation>
    <scope>NUCLEOTIDE SEQUENCE [LARGE SCALE GENOMIC DNA]</scope>
    <source>
        <strain evidence="1 2">Missouri</strain>
    </source>
</reference>
<dbReference type="EMBL" id="JRPH02000017">
    <property type="protein sequence ID" value="TLE04275.1"/>
    <property type="molecule type" value="Genomic_DNA"/>
</dbReference>
<dbReference type="Proteomes" id="UP000029870">
    <property type="component" value="Unassembled WGS sequence"/>
</dbReference>
<organism evidence="1 2">
    <name type="scientific">Helicobacter bilis</name>
    <dbReference type="NCBI Taxonomy" id="37372"/>
    <lineage>
        <taxon>Bacteria</taxon>
        <taxon>Pseudomonadati</taxon>
        <taxon>Campylobacterota</taxon>
        <taxon>Epsilonproteobacteria</taxon>
        <taxon>Campylobacterales</taxon>
        <taxon>Helicobacteraceae</taxon>
        <taxon>Helicobacter</taxon>
    </lineage>
</organism>
<gene>
    <name evidence="1" type="ORF">LS77_006550</name>
</gene>
<evidence type="ECO:0008006" key="3">
    <source>
        <dbReference type="Google" id="ProtNLM"/>
    </source>
</evidence>
<name>A0A6D2C7D8_9HELI</name>
<protein>
    <recommendedName>
        <fullName evidence="3">Class I SAM-dependent methyltransferase</fullName>
    </recommendedName>
</protein>
<dbReference type="InterPro" id="IPR029063">
    <property type="entry name" value="SAM-dependent_MTases_sf"/>
</dbReference>
<evidence type="ECO:0000313" key="2">
    <source>
        <dbReference type="Proteomes" id="UP000029870"/>
    </source>
</evidence>
<dbReference type="GeneID" id="60656260"/>